<dbReference type="EMBL" id="HBUF01245547">
    <property type="protein sequence ID" value="CAG6678298.1"/>
    <property type="molecule type" value="Transcribed_RNA"/>
</dbReference>
<organism evidence="1">
    <name type="scientific">Cacopsylla melanoneura</name>
    <dbReference type="NCBI Taxonomy" id="428564"/>
    <lineage>
        <taxon>Eukaryota</taxon>
        <taxon>Metazoa</taxon>
        <taxon>Ecdysozoa</taxon>
        <taxon>Arthropoda</taxon>
        <taxon>Hexapoda</taxon>
        <taxon>Insecta</taxon>
        <taxon>Pterygota</taxon>
        <taxon>Neoptera</taxon>
        <taxon>Paraneoptera</taxon>
        <taxon>Hemiptera</taxon>
        <taxon>Sternorrhyncha</taxon>
        <taxon>Psylloidea</taxon>
        <taxon>Psyllidae</taxon>
        <taxon>Psyllinae</taxon>
        <taxon>Cacopsylla</taxon>
    </lineage>
</organism>
<name>A0A8D8WZG6_9HEMI</name>
<dbReference type="AlphaFoldDB" id="A0A8D8WZG6"/>
<accession>A0A8D8WZG6</accession>
<protein>
    <submittedName>
        <fullName evidence="1">Uncharacterized protein</fullName>
    </submittedName>
</protein>
<proteinExistence type="predicted"/>
<reference evidence="1" key="1">
    <citation type="submission" date="2021-05" db="EMBL/GenBank/DDBJ databases">
        <authorList>
            <person name="Alioto T."/>
            <person name="Alioto T."/>
            <person name="Gomez Garrido J."/>
        </authorList>
    </citation>
    <scope>NUCLEOTIDE SEQUENCE</scope>
</reference>
<evidence type="ECO:0000313" key="1">
    <source>
        <dbReference type="EMBL" id="CAG6678298.1"/>
    </source>
</evidence>
<sequence length="117" mass="13610">MLSTHASQHRNTYNTNYTHTNTFHKTQNFKMNLCLKFNNQHFLRRKMGCELVYNTYKNTKVQKGTLLKSKRTENGAPGGKICYVKTLSCKCQTAIALIYRVVNFKENRNNRIIGTQS</sequence>